<sequence>MDLKSSEPFWLVKNGLINSYPSLKNDIDADVLIIGSGITGSLIAHQCVKDGYSTVVLDKREVANGSTSATTSMLQYEIDVPLYKLIELIGKEGAVKSYKACFDSIGQLKKIVKEIKSDCGFEEKQSLYYAARKKDVNWLKKEFKAREENDFPVKWLEAQEIEEKFKFLHTYGGILSNKGGSIDAFKLAHDLLSYNVKKGLKIFDKTKTDNIQYKSDSVIITTDSGNKIKCKKIIFCNGFESTEILKEDFVKLLSTYAIVSEVFEKDISFLDKILLWNTADPYIYLRTTCDNRILIGGEDEDFINEEKRERLLSKKAEKLKKYITKILPDYEFRTDFAWAGRLEKPKMVYRT</sequence>
<dbReference type="PANTHER" id="PTHR13847">
    <property type="entry name" value="SARCOSINE DEHYDROGENASE-RELATED"/>
    <property type="match status" value="1"/>
</dbReference>
<accession>A0A9E7A0Q6</accession>
<dbReference type="InterPro" id="IPR006076">
    <property type="entry name" value="FAD-dep_OxRdtase"/>
</dbReference>
<dbReference type="RefSeq" id="WP_255843145.1">
    <property type="nucleotide sequence ID" value="NZ_CP094358.1"/>
</dbReference>
<gene>
    <name evidence="2" type="ORF">MQE35_17835</name>
</gene>
<dbReference type="KEGG" id="fbm:MQE35_17835"/>
<dbReference type="PANTHER" id="PTHR13847:SF201">
    <property type="entry name" value="PUTATIBE OXIDOREDUCTASE"/>
    <property type="match status" value="1"/>
</dbReference>
<dbReference type="Gene3D" id="3.30.9.10">
    <property type="entry name" value="D-Amino Acid Oxidase, subunit A, domain 2"/>
    <property type="match status" value="1"/>
</dbReference>
<dbReference type="SUPFAM" id="SSF51905">
    <property type="entry name" value="FAD/NAD(P)-binding domain"/>
    <property type="match status" value="1"/>
</dbReference>
<name>A0A9E7A0Q6_9FLAO</name>
<evidence type="ECO:0000259" key="1">
    <source>
        <dbReference type="Pfam" id="PF01266"/>
    </source>
</evidence>
<organism evidence="2 3">
    <name type="scientific">Abyssalbus ytuae</name>
    <dbReference type="NCBI Taxonomy" id="2926907"/>
    <lineage>
        <taxon>Bacteria</taxon>
        <taxon>Pseudomonadati</taxon>
        <taxon>Bacteroidota</taxon>
        <taxon>Flavobacteriia</taxon>
        <taxon>Flavobacteriales</taxon>
        <taxon>Flavobacteriaceae</taxon>
        <taxon>Abyssalbus</taxon>
    </lineage>
</organism>
<feature type="domain" description="FAD dependent oxidoreductase" evidence="1">
    <location>
        <begin position="30"/>
        <end position="340"/>
    </location>
</feature>
<evidence type="ECO:0000313" key="2">
    <source>
        <dbReference type="EMBL" id="UOB17586.1"/>
    </source>
</evidence>
<dbReference type="EMBL" id="CP094358">
    <property type="protein sequence ID" value="UOB17586.1"/>
    <property type="molecule type" value="Genomic_DNA"/>
</dbReference>
<dbReference type="AlphaFoldDB" id="A0A9E7A0Q6"/>
<proteinExistence type="predicted"/>
<dbReference type="Gene3D" id="3.50.50.60">
    <property type="entry name" value="FAD/NAD(P)-binding domain"/>
    <property type="match status" value="1"/>
</dbReference>
<protein>
    <submittedName>
        <fullName evidence="2">FAD-binding oxidoreductase</fullName>
    </submittedName>
</protein>
<dbReference type="Proteomes" id="UP000831290">
    <property type="component" value="Chromosome"/>
</dbReference>
<reference evidence="2" key="1">
    <citation type="submission" date="2022-03" db="EMBL/GenBank/DDBJ databases">
        <title>Description of Abyssus ytuae gen. nov., sp. nov., a novel member of the family Flavobacteriaceae isolated from the sediment of Mariana Trench.</title>
        <authorList>
            <person name="Zhang J."/>
            <person name="Xu X."/>
        </authorList>
    </citation>
    <scope>NUCLEOTIDE SEQUENCE</scope>
    <source>
        <strain evidence="2">MT3330</strain>
    </source>
</reference>
<keyword evidence="3" id="KW-1185">Reference proteome</keyword>
<dbReference type="InterPro" id="IPR036188">
    <property type="entry name" value="FAD/NAD-bd_sf"/>
</dbReference>
<dbReference type="Pfam" id="PF01266">
    <property type="entry name" value="DAO"/>
    <property type="match status" value="1"/>
</dbReference>
<dbReference type="GO" id="GO:0005737">
    <property type="term" value="C:cytoplasm"/>
    <property type="evidence" value="ECO:0007669"/>
    <property type="project" value="TreeGrafter"/>
</dbReference>
<evidence type="ECO:0000313" key="3">
    <source>
        <dbReference type="Proteomes" id="UP000831290"/>
    </source>
</evidence>